<dbReference type="Proteomes" id="UP000593562">
    <property type="component" value="Unassembled WGS sequence"/>
</dbReference>
<dbReference type="InterPro" id="IPR001487">
    <property type="entry name" value="Bromodomain"/>
</dbReference>
<dbReference type="PROSITE" id="PS50014">
    <property type="entry name" value="BROMODOMAIN_2"/>
    <property type="match status" value="1"/>
</dbReference>
<dbReference type="CDD" id="cd04369">
    <property type="entry name" value="Bromodomain"/>
    <property type="match status" value="1"/>
</dbReference>
<feature type="compositionally biased region" description="Polar residues" evidence="3">
    <location>
        <begin position="218"/>
        <end position="227"/>
    </location>
</feature>
<keyword evidence="6" id="KW-1185">Reference proteome</keyword>
<feature type="region of interest" description="Disordered" evidence="3">
    <location>
        <begin position="208"/>
        <end position="227"/>
    </location>
</feature>
<sequence>MAMWTEGRRRSPRISALELNAGSNAQQFRLRNSTSHGTSFSTRARKKRKLTQLQYVSAHQDPKSSDEQDSEQLGHEDYDGDSEQTAGMPSELWLPEKRILELILDTLQRRDTHEIFAEPVDPDKVEDYYDIIEEPMDFGTMRAKLHEGMYSNLAQFEHDVFLITENAMHFNSSGTVYFRQARAIDDLAKKVFHVLKTDPENFEFEFSKTRRRSARRPQVNSNPSFSSTYAKVATNARSSNDAASRTVNSSMSPSSYSTRRGNSRCSATRFQTKDHDLVFGKKDGKTSSFSEVDRRLSYRSLTSASLDESNSIGFSSYIDFKTLLHVNQKDISYRESLMKFVNDLGPTAKLVAQRKLADASDCQTPHPQCLFHTHEHRNNETSSSAQGRPPVLNTATSSLLSENVPDHLQLHGHTTLARNSDHKMGICDTDKRGKSCTGEDMDDSDVEIIEVLPSQDKRSIPSVFAGKVSNSNGMNAIDVPRKNRTQRDQNAGKMLSFADFRCLNGSVPKLQKTGHESTFLKGKDKLDNRPQSLDATSDKSRLSNALDYRVNGNISILSSSWPPQTAGISSFCQTNNLVHNQSMNYSKHDDQSTAAKNRIHGIGSPAEVGEASKLTHLQQAPSQFIYDLSYLKSRLDQSRFSQQGSSGIREQSLIPHNGDHQLPLLNPQHTELPLRLLR</sequence>
<feature type="domain" description="Bromo" evidence="4">
    <location>
        <begin position="108"/>
        <end position="178"/>
    </location>
</feature>
<dbReference type="InParanoid" id="A0A7J7CT92"/>
<evidence type="ECO:0000256" key="2">
    <source>
        <dbReference type="PROSITE-ProRule" id="PRU00035"/>
    </source>
</evidence>
<feature type="region of interest" description="Disordered" evidence="3">
    <location>
        <begin position="1"/>
        <end position="20"/>
    </location>
</feature>
<dbReference type="PANTHER" id="PTHR22881:SF26">
    <property type="entry name" value="BROMODOMAIN CONTAINING PROTEIN, EXPRESSED"/>
    <property type="match status" value="1"/>
</dbReference>
<dbReference type="InterPro" id="IPR018359">
    <property type="entry name" value="Bromodomain_CS"/>
</dbReference>
<comment type="caution">
    <text evidence="5">The sequence shown here is derived from an EMBL/GenBank/DDBJ whole genome shotgun (WGS) entry which is preliminary data.</text>
</comment>
<evidence type="ECO:0000313" key="5">
    <source>
        <dbReference type="EMBL" id="KAF5737313.1"/>
    </source>
</evidence>
<dbReference type="Gene3D" id="1.20.920.10">
    <property type="entry name" value="Bromodomain-like"/>
    <property type="match status" value="1"/>
</dbReference>
<keyword evidence="1 2" id="KW-0103">Bromodomain</keyword>
<evidence type="ECO:0000256" key="1">
    <source>
        <dbReference type="ARBA" id="ARBA00023117"/>
    </source>
</evidence>
<dbReference type="Pfam" id="PF00439">
    <property type="entry name" value="Bromodomain"/>
    <property type="match status" value="1"/>
</dbReference>
<dbReference type="SUPFAM" id="SSF47370">
    <property type="entry name" value="Bromodomain"/>
    <property type="match status" value="1"/>
</dbReference>
<feature type="region of interest" description="Disordered" evidence="3">
    <location>
        <begin position="25"/>
        <end position="88"/>
    </location>
</feature>
<dbReference type="PANTHER" id="PTHR22881">
    <property type="entry name" value="BROMODOMAIN CONTAINING PROTEIN"/>
    <property type="match status" value="1"/>
</dbReference>
<evidence type="ECO:0000259" key="4">
    <source>
        <dbReference type="PROSITE" id="PS50014"/>
    </source>
</evidence>
<feature type="region of interest" description="Disordered" evidence="3">
    <location>
        <begin position="236"/>
        <end position="266"/>
    </location>
</feature>
<dbReference type="InterPro" id="IPR051831">
    <property type="entry name" value="Bromodomain_contain_prot"/>
</dbReference>
<feature type="compositionally biased region" description="Polar residues" evidence="3">
    <location>
        <begin position="236"/>
        <end position="248"/>
    </location>
</feature>
<feature type="compositionally biased region" description="Polar residues" evidence="3">
    <location>
        <begin position="25"/>
        <end position="42"/>
    </location>
</feature>
<organism evidence="5 6">
    <name type="scientific">Tripterygium wilfordii</name>
    <name type="common">Thunder God vine</name>
    <dbReference type="NCBI Taxonomy" id="458696"/>
    <lineage>
        <taxon>Eukaryota</taxon>
        <taxon>Viridiplantae</taxon>
        <taxon>Streptophyta</taxon>
        <taxon>Embryophyta</taxon>
        <taxon>Tracheophyta</taxon>
        <taxon>Spermatophyta</taxon>
        <taxon>Magnoliopsida</taxon>
        <taxon>eudicotyledons</taxon>
        <taxon>Gunneridae</taxon>
        <taxon>Pentapetalae</taxon>
        <taxon>rosids</taxon>
        <taxon>fabids</taxon>
        <taxon>Celastrales</taxon>
        <taxon>Celastraceae</taxon>
        <taxon>Tripterygium</taxon>
    </lineage>
</organism>
<dbReference type="InterPro" id="IPR036427">
    <property type="entry name" value="Bromodomain-like_sf"/>
</dbReference>
<evidence type="ECO:0000313" key="6">
    <source>
        <dbReference type="Proteomes" id="UP000593562"/>
    </source>
</evidence>
<proteinExistence type="predicted"/>
<dbReference type="PROSITE" id="PS00633">
    <property type="entry name" value="BROMODOMAIN_1"/>
    <property type="match status" value="1"/>
</dbReference>
<name>A0A7J7CT92_TRIWF</name>
<reference evidence="5 6" key="1">
    <citation type="journal article" date="2020" name="Nat. Commun.">
        <title>Genome of Tripterygium wilfordii and identification of cytochrome P450 involved in triptolide biosynthesis.</title>
        <authorList>
            <person name="Tu L."/>
            <person name="Su P."/>
            <person name="Zhang Z."/>
            <person name="Gao L."/>
            <person name="Wang J."/>
            <person name="Hu T."/>
            <person name="Zhou J."/>
            <person name="Zhang Y."/>
            <person name="Zhao Y."/>
            <person name="Liu Y."/>
            <person name="Song Y."/>
            <person name="Tong Y."/>
            <person name="Lu Y."/>
            <person name="Yang J."/>
            <person name="Xu C."/>
            <person name="Jia M."/>
            <person name="Peters R.J."/>
            <person name="Huang L."/>
            <person name="Gao W."/>
        </authorList>
    </citation>
    <scope>NUCLEOTIDE SEQUENCE [LARGE SCALE GENOMIC DNA]</scope>
    <source>
        <strain evidence="6">cv. XIE 37</strain>
        <tissue evidence="5">Leaf</tissue>
    </source>
</reference>
<accession>A0A7J7CT92</accession>
<evidence type="ECO:0000256" key="3">
    <source>
        <dbReference type="SAM" id="MobiDB-lite"/>
    </source>
</evidence>
<dbReference type="PRINTS" id="PR00503">
    <property type="entry name" value="BROMODOMAIN"/>
</dbReference>
<feature type="region of interest" description="Disordered" evidence="3">
    <location>
        <begin position="520"/>
        <end position="539"/>
    </location>
</feature>
<dbReference type="SMART" id="SM00297">
    <property type="entry name" value="BROMO"/>
    <property type="match status" value="1"/>
</dbReference>
<feature type="compositionally biased region" description="Basic and acidic residues" evidence="3">
    <location>
        <begin position="60"/>
        <end position="77"/>
    </location>
</feature>
<dbReference type="AlphaFoldDB" id="A0A7J7CT92"/>
<gene>
    <name evidence="5" type="ORF">HS088_TW13G00192</name>
</gene>
<protein>
    <submittedName>
        <fullName evidence="5">Bromodomain and WD repeat-containing protein 1-like</fullName>
    </submittedName>
</protein>
<dbReference type="EMBL" id="JAAARO010000013">
    <property type="protein sequence ID" value="KAF5737313.1"/>
    <property type="molecule type" value="Genomic_DNA"/>
</dbReference>
<feature type="region of interest" description="Disordered" evidence="3">
    <location>
        <begin position="641"/>
        <end position="666"/>
    </location>
</feature>